<dbReference type="AlphaFoldDB" id="A0A1G6ZF67"/>
<name>A0A1G6ZF67_9ACTN</name>
<gene>
    <name evidence="1" type="ORF">SAMN04489747_2255</name>
</gene>
<proteinExistence type="predicted"/>
<evidence type="ECO:0000313" key="1">
    <source>
        <dbReference type="EMBL" id="SDE00485.1"/>
    </source>
</evidence>
<dbReference type="EMBL" id="LT629688">
    <property type="protein sequence ID" value="SDE00485.1"/>
    <property type="molecule type" value="Genomic_DNA"/>
</dbReference>
<keyword evidence="2" id="KW-1185">Reference proteome</keyword>
<evidence type="ECO:0008006" key="3">
    <source>
        <dbReference type="Google" id="ProtNLM"/>
    </source>
</evidence>
<reference evidence="1 2" key="1">
    <citation type="submission" date="2016-10" db="EMBL/GenBank/DDBJ databases">
        <authorList>
            <person name="de Groot N.N."/>
        </authorList>
    </citation>
    <scope>NUCLEOTIDE SEQUENCE [LARGE SCALE GENOMIC DNA]</scope>
    <source>
        <strain evidence="1 2">MON 2.2</strain>
    </source>
</reference>
<dbReference type="OrthoDB" id="7856828at2"/>
<organism evidence="1 2">
    <name type="scientific">Auraticoccus monumenti</name>
    <dbReference type="NCBI Taxonomy" id="675864"/>
    <lineage>
        <taxon>Bacteria</taxon>
        <taxon>Bacillati</taxon>
        <taxon>Actinomycetota</taxon>
        <taxon>Actinomycetes</taxon>
        <taxon>Propionibacteriales</taxon>
        <taxon>Propionibacteriaceae</taxon>
        <taxon>Auraticoccus</taxon>
    </lineage>
</organism>
<accession>A0A1G6ZF67</accession>
<dbReference type="RefSeq" id="WP_090593470.1">
    <property type="nucleotide sequence ID" value="NZ_LT629688.1"/>
</dbReference>
<protein>
    <recommendedName>
        <fullName evidence="3">ParB-like nuclease domain-containing protein</fullName>
    </recommendedName>
</protein>
<sequence>MSEVHSRLVDGERHWYRTRRLWELAADLPVHQVPLTDVAELDQDCWFEYSTPTIRKVAEHARRIRDVDPRHPIILAADGTLMDGGHRLARAWLEGRASVPAVRFETDPLPDAVGEDRPGPVSS</sequence>
<evidence type="ECO:0000313" key="2">
    <source>
        <dbReference type="Proteomes" id="UP000198546"/>
    </source>
</evidence>
<dbReference type="Proteomes" id="UP000198546">
    <property type="component" value="Chromosome i"/>
</dbReference>
<dbReference type="STRING" id="675864.SAMN04489747_2255"/>